<proteinExistence type="predicted"/>
<evidence type="ECO:0008006" key="3">
    <source>
        <dbReference type="Google" id="ProtNLM"/>
    </source>
</evidence>
<organism evidence="1 2">
    <name type="scientific">Metabacillus sediminis</name>
    <dbReference type="NCBI Taxonomy" id="3117746"/>
    <lineage>
        <taxon>Bacteria</taxon>
        <taxon>Bacillati</taxon>
        <taxon>Bacillota</taxon>
        <taxon>Bacilli</taxon>
        <taxon>Bacillales</taxon>
        <taxon>Bacillaceae</taxon>
        <taxon>Metabacillus</taxon>
    </lineage>
</organism>
<dbReference type="Proteomes" id="UP001377337">
    <property type="component" value="Chromosome"/>
</dbReference>
<dbReference type="EMBL" id="CP147407">
    <property type="protein sequence ID" value="WXB96602.1"/>
    <property type="molecule type" value="Genomic_DNA"/>
</dbReference>
<protein>
    <recommendedName>
        <fullName evidence="3">SGNH/GDSL hydrolase family protein</fullName>
    </recommendedName>
</protein>
<reference evidence="1 2" key="1">
    <citation type="submission" date="2024-02" db="EMBL/GenBank/DDBJ databases">
        <title>Seven novel Bacillus-like species.</title>
        <authorList>
            <person name="Liu G."/>
        </authorList>
    </citation>
    <scope>NUCLEOTIDE SEQUENCE [LARGE SCALE GENOMIC DNA]</scope>
    <source>
        <strain evidence="1 2">FJAT-52054</strain>
    </source>
</reference>
<sequence length="264" mass="29705">MKKTALVLTVIVSAASISAGKIYWDDKIQRQTATAASQRVASTPAVESTNSIQPELVAVNLTKNLPRPAADVIMNAEKGGKPVKLVLFGSDTSNGEKNSWSDQFQRKLKEHYPPGIFQMQSIFLKDKTSKEVLSEKLYSKVVEAKPDLLLLEPFILEDNGKVGIDRTLENITVLKNRIQSAKKDCIIMIQPSYPLYDAKYYPKEVEKLKNYATENGIAYLNHWENWPPGNLEDLLSYLNEDETAPSPRGQKAWADYLTKVFVRK</sequence>
<dbReference type="InterPro" id="IPR036514">
    <property type="entry name" value="SGNH_hydro_sf"/>
</dbReference>
<evidence type="ECO:0000313" key="1">
    <source>
        <dbReference type="EMBL" id="WXB96602.1"/>
    </source>
</evidence>
<gene>
    <name evidence="1" type="ORF">WCV65_19030</name>
</gene>
<dbReference type="RefSeq" id="WP_338778688.1">
    <property type="nucleotide sequence ID" value="NZ_CP147407.1"/>
</dbReference>
<accession>A0ABZ2NGC3</accession>
<evidence type="ECO:0000313" key="2">
    <source>
        <dbReference type="Proteomes" id="UP001377337"/>
    </source>
</evidence>
<dbReference type="SUPFAM" id="SSF52266">
    <property type="entry name" value="SGNH hydrolase"/>
    <property type="match status" value="1"/>
</dbReference>
<keyword evidence="2" id="KW-1185">Reference proteome</keyword>
<dbReference type="Gene3D" id="3.40.50.1110">
    <property type="entry name" value="SGNH hydrolase"/>
    <property type="match status" value="1"/>
</dbReference>
<name>A0ABZ2NGC3_9BACI</name>